<evidence type="ECO:0000256" key="7">
    <source>
        <dbReference type="ARBA" id="ARBA00023002"/>
    </source>
</evidence>
<evidence type="ECO:0000256" key="3">
    <source>
        <dbReference type="ARBA" id="ARBA00022617"/>
    </source>
</evidence>
<dbReference type="GO" id="GO:0020037">
    <property type="term" value="F:heme binding"/>
    <property type="evidence" value="ECO:0007669"/>
    <property type="project" value="InterPro"/>
</dbReference>
<proteinExistence type="inferred from homology"/>
<dbReference type="Proteomes" id="UP000245207">
    <property type="component" value="Unassembled WGS sequence"/>
</dbReference>
<evidence type="ECO:0000256" key="1">
    <source>
        <dbReference type="ARBA" id="ARBA00004370"/>
    </source>
</evidence>
<evidence type="ECO:0000256" key="8">
    <source>
        <dbReference type="ARBA" id="ARBA00023004"/>
    </source>
</evidence>
<evidence type="ECO:0000256" key="4">
    <source>
        <dbReference type="ARBA" id="ARBA00022692"/>
    </source>
</evidence>
<comment type="subcellular location">
    <subcellularLocation>
        <location evidence="1">Membrane</location>
    </subcellularLocation>
</comment>
<protein>
    <submittedName>
        <fullName evidence="12">Cytochrome P450 71AV8</fullName>
    </submittedName>
</protein>
<dbReference type="SUPFAM" id="SSF48264">
    <property type="entry name" value="Cytochrome P450"/>
    <property type="match status" value="1"/>
</dbReference>
<evidence type="ECO:0000313" key="12">
    <source>
        <dbReference type="EMBL" id="PWA34119.1"/>
    </source>
</evidence>
<dbReference type="InterPro" id="IPR036396">
    <property type="entry name" value="Cyt_P450_sf"/>
</dbReference>
<keyword evidence="10 11" id="KW-0472">Membrane</keyword>
<feature type="transmembrane region" description="Helical" evidence="11">
    <location>
        <begin position="6"/>
        <end position="23"/>
    </location>
</feature>
<dbReference type="PRINTS" id="PR00463">
    <property type="entry name" value="EP450I"/>
</dbReference>
<keyword evidence="4 11" id="KW-0812">Transmembrane</keyword>
<organism evidence="12 13">
    <name type="scientific">Artemisia annua</name>
    <name type="common">Sweet wormwood</name>
    <dbReference type="NCBI Taxonomy" id="35608"/>
    <lineage>
        <taxon>Eukaryota</taxon>
        <taxon>Viridiplantae</taxon>
        <taxon>Streptophyta</taxon>
        <taxon>Embryophyta</taxon>
        <taxon>Tracheophyta</taxon>
        <taxon>Spermatophyta</taxon>
        <taxon>Magnoliopsida</taxon>
        <taxon>eudicotyledons</taxon>
        <taxon>Gunneridae</taxon>
        <taxon>Pentapetalae</taxon>
        <taxon>asterids</taxon>
        <taxon>campanulids</taxon>
        <taxon>Asterales</taxon>
        <taxon>Asteraceae</taxon>
        <taxon>Asteroideae</taxon>
        <taxon>Anthemideae</taxon>
        <taxon>Artemisiinae</taxon>
        <taxon>Artemisia</taxon>
    </lineage>
</organism>
<dbReference type="InterPro" id="IPR001128">
    <property type="entry name" value="Cyt_P450"/>
</dbReference>
<evidence type="ECO:0000313" key="13">
    <source>
        <dbReference type="Proteomes" id="UP000245207"/>
    </source>
</evidence>
<sequence>MEITIATASLYLAFIIFILLKFITHPKSGKNMLPEPWRLPIIGHMHHLIGTMPHRGTLKLAKKYGSLMHLQLGEVSTIVVASPRWAKEVLTKSDIVFANRPETLTGEIIAYHNKDIIFSPYSEYWRQLRKLCTLELLSAKKVKTFRSLREEECWNLVGNIRSLGKSGSPINLSENIFMLIATILSREAFGEGFKEQKASLEMLHEIGKLTGGFDVADIFPTKKFLHHLSGKRAKLTKLHNQVDNVINNIVSERPAYRSSSSQESLLDVLLRLKESDEFPLTLDNVKAVIVVYGTHSLNHFNK</sequence>
<dbReference type="GO" id="GO:0005506">
    <property type="term" value="F:iron ion binding"/>
    <property type="evidence" value="ECO:0007669"/>
    <property type="project" value="InterPro"/>
</dbReference>
<comment type="caution">
    <text evidence="12">The sequence shown here is derived from an EMBL/GenBank/DDBJ whole genome shotgun (WGS) entry which is preliminary data.</text>
</comment>
<keyword evidence="6 11" id="KW-1133">Transmembrane helix</keyword>
<evidence type="ECO:0000256" key="2">
    <source>
        <dbReference type="ARBA" id="ARBA00010617"/>
    </source>
</evidence>
<dbReference type="InterPro" id="IPR002401">
    <property type="entry name" value="Cyt_P450_E_grp-I"/>
</dbReference>
<dbReference type="Pfam" id="PF00067">
    <property type="entry name" value="p450"/>
    <property type="match status" value="1"/>
</dbReference>
<keyword evidence="8" id="KW-0408">Iron</keyword>
<evidence type="ECO:0000256" key="5">
    <source>
        <dbReference type="ARBA" id="ARBA00022723"/>
    </source>
</evidence>
<dbReference type="STRING" id="35608.A0A2U1KBJ6"/>
<dbReference type="GO" id="GO:0051762">
    <property type="term" value="P:sesquiterpene biosynthetic process"/>
    <property type="evidence" value="ECO:0007669"/>
    <property type="project" value="UniProtKB-ARBA"/>
</dbReference>
<dbReference type="Gene3D" id="1.10.630.10">
    <property type="entry name" value="Cytochrome P450"/>
    <property type="match status" value="1"/>
</dbReference>
<reference evidence="12 13" key="1">
    <citation type="journal article" date="2018" name="Mol. Plant">
        <title>The genome of Artemisia annua provides insight into the evolution of Asteraceae family and artemisinin biosynthesis.</title>
        <authorList>
            <person name="Shen Q."/>
            <person name="Zhang L."/>
            <person name="Liao Z."/>
            <person name="Wang S."/>
            <person name="Yan T."/>
            <person name="Shi P."/>
            <person name="Liu M."/>
            <person name="Fu X."/>
            <person name="Pan Q."/>
            <person name="Wang Y."/>
            <person name="Lv Z."/>
            <person name="Lu X."/>
            <person name="Zhang F."/>
            <person name="Jiang W."/>
            <person name="Ma Y."/>
            <person name="Chen M."/>
            <person name="Hao X."/>
            <person name="Li L."/>
            <person name="Tang Y."/>
            <person name="Lv G."/>
            <person name="Zhou Y."/>
            <person name="Sun X."/>
            <person name="Brodelius P.E."/>
            <person name="Rose J.K.C."/>
            <person name="Tang K."/>
        </authorList>
    </citation>
    <scope>NUCLEOTIDE SEQUENCE [LARGE SCALE GENOMIC DNA]</scope>
    <source>
        <strain evidence="13">cv. Huhao1</strain>
        <tissue evidence="12">Leaf</tissue>
    </source>
</reference>
<gene>
    <name evidence="12" type="ORF">CTI12_AA619020</name>
</gene>
<dbReference type="OrthoDB" id="2789670at2759"/>
<evidence type="ECO:0000256" key="11">
    <source>
        <dbReference type="SAM" id="Phobius"/>
    </source>
</evidence>
<keyword evidence="3" id="KW-0349">Heme</keyword>
<comment type="similarity">
    <text evidence="2">Belongs to the cytochrome P450 family.</text>
</comment>
<dbReference type="GO" id="GO:0004497">
    <property type="term" value="F:monooxygenase activity"/>
    <property type="evidence" value="ECO:0007669"/>
    <property type="project" value="UniProtKB-KW"/>
</dbReference>
<dbReference type="AlphaFoldDB" id="A0A2U1KBJ6"/>
<dbReference type="EMBL" id="PKPP01023754">
    <property type="protein sequence ID" value="PWA34119.1"/>
    <property type="molecule type" value="Genomic_DNA"/>
</dbReference>
<dbReference type="PANTHER" id="PTHR47955:SF9">
    <property type="entry name" value="PREMNASPIRODIENE OXYGENASE-LIKE"/>
    <property type="match status" value="1"/>
</dbReference>
<name>A0A2U1KBJ6_ARTAN</name>
<keyword evidence="7" id="KW-0560">Oxidoreductase</keyword>
<evidence type="ECO:0000256" key="9">
    <source>
        <dbReference type="ARBA" id="ARBA00023033"/>
    </source>
</evidence>
<dbReference type="PANTHER" id="PTHR47955">
    <property type="entry name" value="CYTOCHROME P450 FAMILY 71 PROTEIN"/>
    <property type="match status" value="1"/>
</dbReference>
<keyword evidence="9" id="KW-0503">Monooxygenase</keyword>
<keyword evidence="13" id="KW-1185">Reference proteome</keyword>
<evidence type="ECO:0000256" key="6">
    <source>
        <dbReference type="ARBA" id="ARBA00022989"/>
    </source>
</evidence>
<accession>A0A2U1KBJ6</accession>
<dbReference type="GO" id="GO:0016705">
    <property type="term" value="F:oxidoreductase activity, acting on paired donors, with incorporation or reduction of molecular oxygen"/>
    <property type="evidence" value="ECO:0007669"/>
    <property type="project" value="InterPro"/>
</dbReference>
<evidence type="ECO:0000256" key="10">
    <source>
        <dbReference type="ARBA" id="ARBA00023136"/>
    </source>
</evidence>
<keyword evidence="5" id="KW-0479">Metal-binding</keyword>
<dbReference type="GO" id="GO:0016020">
    <property type="term" value="C:membrane"/>
    <property type="evidence" value="ECO:0007669"/>
    <property type="project" value="UniProtKB-SubCell"/>
</dbReference>